<dbReference type="SUPFAM" id="SSF51182">
    <property type="entry name" value="RmlC-like cupins"/>
    <property type="match status" value="1"/>
</dbReference>
<dbReference type="PANTHER" id="PTHR46797:SF20">
    <property type="entry name" value="BLR4304 PROTEIN"/>
    <property type="match status" value="1"/>
</dbReference>
<feature type="domain" description="HTH cro/C1-type" evidence="2">
    <location>
        <begin position="22"/>
        <end position="76"/>
    </location>
</feature>
<dbReference type="CDD" id="cd02209">
    <property type="entry name" value="cupin_XRE_C"/>
    <property type="match status" value="1"/>
</dbReference>
<dbReference type="EMBL" id="CP157947">
    <property type="protein sequence ID" value="XBS71561.1"/>
    <property type="molecule type" value="Genomic_DNA"/>
</dbReference>
<dbReference type="Gene3D" id="2.60.120.10">
    <property type="entry name" value="Jelly Rolls"/>
    <property type="match status" value="1"/>
</dbReference>
<proteinExistence type="predicted"/>
<reference evidence="3" key="1">
    <citation type="submission" date="2024-06" db="EMBL/GenBank/DDBJ databases">
        <authorList>
            <person name="Coelho C."/>
            <person name="Bento M."/>
            <person name="Garcia E."/>
            <person name="Camelo A."/>
            <person name="Brandao I."/>
            <person name="Espirito Santo C."/>
            <person name="Trovao J."/>
            <person name="Verissimo A."/>
            <person name="Costa J."/>
            <person name="Tiago I."/>
        </authorList>
    </citation>
    <scope>NUCLEOTIDE SEQUENCE</scope>
    <source>
        <strain evidence="3">KWT182</strain>
    </source>
</reference>
<dbReference type="CDD" id="cd00093">
    <property type="entry name" value="HTH_XRE"/>
    <property type="match status" value="1"/>
</dbReference>
<name>A0AAU7QFB8_9GAMM</name>
<evidence type="ECO:0000259" key="2">
    <source>
        <dbReference type="PROSITE" id="PS50943"/>
    </source>
</evidence>
<dbReference type="SUPFAM" id="SSF47413">
    <property type="entry name" value="lambda repressor-like DNA-binding domains"/>
    <property type="match status" value="1"/>
</dbReference>
<dbReference type="Gene3D" id="1.10.260.40">
    <property type="entry name" value="lambda repressor-like DNA-binding domains"/>
    <property type="match status" value="1"/>
</dbReference>
<dbReference type="Pfam" id="PF01381">
    <property type="entry name" value="HTH_3"/>
    <property type="match status" value="1"/>
</dbReference>
<evidence type="ECO:0000256" key="1">
    <source>
        <dbReference type="ARBA" id="ARBA00023125"/>
    </source>
</evidence>
<dbReference type="SMART" id="SM00530">
    <property type="entry name" value="HTH_XRE"/>
    <property type="match status" value="1"/>
</dbReference>
<dbReference type="GO" id="GO:0005829">
    <property type="term" value="C:cytosol"/>
    <property type="evidence" value="ECO:0007669"/>
    <property type="project" value="TreeGrafter"/>
</dbReference>
<dbReference type="GO" id="GO:0003677">
    <property type="term" value="F:DNA binding"/>
    <property type="evidence" value="ECO:0007669"/>
    <property type="project" value="UniProtKB-KW"/>
</dbReference>
<dbReference type="InterPro" id="IPR010982">
    <property type="entry name" value="Lambda_DNA-bd_dom_sf"/>
</dbReference>
<dbReference type="PANTHER" id="PTHR46797">
    <property type="entry name" value="HTH-TYPE TRANSCRIPTIONAL REGULATOR"/>
    <property type="match status" value="1"/>
</dbReference>
<evidence type="ECO:0000313" key="3">
    <source>
        <dbReference type="EMBL" id="XBS71561.1"/>
    </source>
</evidence>
<accession>A0AAU7QFB8</accession>
<keyword evidence="1" id="KW-0238">DNA-binding</keyword>
<dbReference type="PROSITE" id="PS50943">
    <property type="entry name" value="HTH_CROC1"/>
    <property type="match status" value="1"/>
</dbReference>
<dbReference type="AlphaFoldDB" id="A0AAU7QFB8"/>
<gene>
    <name evidence="3" type="ORF">ABK905_11920</name>
</gene>
<dbReference type="InterPro" id="IPR013096">
    <property type="entry name" value="Cupin_2"/>
</dbReference>
<dbReference type="InterPro" id="IPR011051">
    <property type="entry name" value="RmlC_Cupin_sf"/>
</dbReference>
<dbReference type="InterPro" id="IPR001387">
    <property type="entry name" value="Cro/C1-type_HTH"/>
</dbReference>
<dbReference type="GO" id="GO:0003700">
    <property type="term" value="F:DNA-binding transcription factor activity"/>
    <property type="evidence" value="ECO:0007669"/>
    <property type="project" value="TreeGrafter"/>
</dbReference>
<dbReference type="InterPro" id="IPR014710">
    <property type="entry name" value="RmlC-like_jellyroll"/>
</dbReference>
<organism evidence="3">
    <name type="scientific">Acerihabitans sp. KWT182</name>
    <dbReference type="NCBI Taxonomy" id="3157919"/>
    <lineage>
        <taxon>Bacteria</taxon>
        <taxon>Pseudomonadati</taxon>
        <taxon>Pseudomonadota</taxon>
        <taxon>Gammaproteobacteria</taxon>
        <taxon>Enterobacterales</taxon>
        <taxon>Pectobacteriaceae</taxon>
        <taxon>Acerihabitans</taxon>
    </lineage>
</organism>
<dbReference type="InterPro" id="IPR050807">
    <property type="entry name" value="TransReg_Diox_bact_type"/>
</dbReference>
<dbReference type="Pfam" id="PF07883">
    <property type="entry name" value="Cupin_2"/>
    <property type="match status" value="1"/>
</dbReference>
<sequence>MARAKQEDTAGIPNELDFGARIKTMRQQRGWTLEHLAEHSGLSISALSKIENGQVSASFDTIVKIAHAYDLTFGELFTEQTPAVPVSVPPVEPISGRRTFTRAGKGLTFNTPYYKYNVHSSELTHKGMIPLIMQISAREVPPQNEWSSHEGEEFIYVTRGVTVLYTAWYAPLTLATGDSAYIDSTMPHAFISAGEEDATILSICLTQRLYFKEGTVGIPSEER</sequence>
<protein>
    <submittedName>
        <fullName evidence="3">XRE family transcriptional regulator</fullName>
    </submittedName>
</protein>